<name>A0A7J8JIF5_ROUAE</name>
<dbReference type="EMBL" id="JACASE010000002">
    <property type="protein sequence ID" value="KAF6496109.1"/>
    <property type="molecule type" value="Genomic_DNA"/>
</dbReference>
<evidence type="ECO:0000313" key="1">
    <source>
        <dbReference type="EMBL" id="KAF6496109.1"/>
    </source>
</evidence>
<reference evidence="1 2" key="1">
    <citation type="journal article" date="2020" name="Nature">
        <title>Six reference-quality genomes reveal evolution of bat adaptations.</title>
        <authorList>
            <person name="Jebb D."/>
            <person name="Huang Z."/>
            <person name="Pippel M."/>
            <person name="Hughes G.M."/>
            <person name="Lavrichenko K."/>
            <person name="Devanna P."/>
            <person name="Winkler S."/>
            <person name="Jermiin L.S."/>
            <person name="Skirmuntt E.C."/>
            <person name="Katzourakis A."/>
            <person name="Burkitt-Gray L."/>
            <person name="Ray D.A."/>
            <person name="Sullivan K.A.M."/>
            <person name="Roscito J.G."/>
            <person name="Kirilenko B.M."/>
            <person name="Davalos L.M."/>
            <person name="Corthals A.P."/>
            <person name="Power M.L."/>
            <person name="Jones G."/>
            <person name="Ransome R.D."/>
            <person name="Dechmann D.K.N."/>
            <person name="Locatelli A.G."/>
            <person name="Puechmaille S.J."/>
            <person name="Fedrigo O."/>
            <person name="Jarvis E.D."/>
            <person name="Hiller M."/>
            <person name="Vernes S.C."/>
            <person name="Myers E.W."/>
            <person name="Teeling E.C."/>
        </authorList>
    </citation>
    <scope>NUCLEOTIDE SEQUENCE [LARGE SCALE GENOMIC DNA]</scope>
    <source>
        <strain evidence="1">MRouAeg1</strain>
        <tissue evidence="1">Muscle</tissue>
    </source>
</reference>
<dbReference type="AlphaFoldDB" id="A0A7J8JIF5"/>
<gene>
    <name evidence="1" type="ORF">HJG63_010339</name>
</gene>
<dbReference type="Proteomes" id="UP000593571">
    <property type="component" value="Unassembled WGS sequence"/>
</dbReference>
<proteinExistence type="predicted"/>
<sequence>MGSDSLKVSLLAAESQLVPDLLPSGLNLLPPLHPASLSRCKILSFKKERPTKHLYGDPSRLVTERFEVCGGASLLPSRAGFQGPALCIFGVIRSWLSVQKPSFYGRVYMGGGIRDNGMKTACHGMAW</sequence>
<organism evidence="1 2">
    <name type="scientific">Rousettus aegyptiacus</name>
    <name type="common">Egyptian fruit bat</name>
    <name type="synonym">Pteropus aegyptiacus</name>
    <dbReference type="NCBI Taxonomy" id="9407"/>
    <lineage>
        <taxon>Eukaryota</taxon>
        <taxon>Metazoa</taxon>
        <taxon>Chordata</taxon>
        <taxon>Craniata</taxon>
        <taxon>Vertebrata</taxon>
        <taxon>Euteleostomi</taxon>
        <taxon>Mammalia</taxon>
        <taxon>Eutheria</taxon>
        <taxon>Laurasiatheria</taxon>
        <taxon>Chiroptera</taxon>
        <taxon>Yinpterochiroptera</taxon>
        <taxon>Pteropodoidea</taxon>
        <taxon>Pteropodidae</taxon>
        <taxon>Rousettinae</taxon>
        <taxon>Rousettus</taxon>
    </lineage>
</organism>
<protein>
    <submittedName>
        <fullName evidence="1">Uncharacterized protein</fullName>
    </submittedName>
</protein>
<evidence type="ECO:0000313" key="2">
    <source>
        <dbReference type="Proteomes" id="UP000593571"/>
    </source>
</evidence>
<comment type="caution">
    <text evidence="1">The sequence shown here is derived from an EMBL/GenBank/DDBJ whole genome shotgun (WGS) entry which is preliminary data.</text>
</comment>
<accession>A0A7J8JIF5</accession>
<keyword evidence="2" id="KW-1185">Reference proteome</keyword>